<dbReference type="InterPro" id="IPR025948">
    <property type="entry name" value="HTH-like_dom"/>
</dbReference>
<reference evidence="2 3" key="1">
    <citation type="submission" date="2018-04" db="EMBL/GenBank/DDBJ databases">
        <title>Genomic Encyclopedia of Archaeal and Bacterial Type Strains, Phase II (KMG-II): from individual species to whole genera.</title>
        <authorList>
            <person name="Goeker M."/>
        </authorList>
    </citation>
    <scope>NUCLEOTIDE SEQUENCE [LARGE SCALE GENOMIC DNA]</scope>
    <source>
        <strain evidence="2 3">DSM 18064</strain>
    </source>
</reference>
<evidence type="ECO:0000313" key="3">
    <source>
        <dbReference type="Proteomes" id="UP000243859"/>
    </source>
</evidence>
<dbReference type="PANTHER" id="PTHR46889">
    <property type="entry name" value="TRANSPOSASE INSF FOR INSERTION SEQUENCE IS3B-RELATED"/>
    <property type="match status" value="1"/>
</dbReference>
<dbReference type="EMBL" id="QAAA01000049">
    <property type="protein sequence ID" value="PTM96617.1"/>
    <property type="molecule type" value="Genomic_DNA"/>
</dbReference>
<dbReference type="Proteomes" id="UP000243859">
    <property type="component" value="Unassembled WGS sequence"/>
</dbReference>
<dbReference type="OrthoDB" id="9803878at2"/>
<proteinExistence type="predicted"/>
<feature type="domain" description="HTH-like" evidence="1">
    <location>
        <begin position="13"/>
        <end position="68"/>
    </location>
</feature>
<dbReference type="Pfam" id="PF13276">
    <property type="entry name" value="HTH_21"/>
    <property type="match status" value="1"/>
</dbReference>
<evidence type="ECO:0000313" key="2">
    <source>
        <dbReference type="EMBL" id="PTM96617.1"/>
    </source>
</evidence>
<dbReference type="AlphaFoldDB" id="A0A2T5BC98"/>
<name>A0A2T5BC98_9RHOB</name>
<dbReference type="PANTHER" id="PTHR46889:SF4">
    <property type="entry name" value="TRANSPOSASE INSO FOR INSERTION SEQUENCE ELEMENT IS911B-RELATED"/>
    <property type="match status" value="1"/>
</dbReference>
<organism evidence="2 3">
    <name type="scientific">Rhodovulum imhoffii</name>
    <dbReference type="NCBI Taxonomy" id="365340"/>
    <lineage>
        <taxon>Bacteria</taxon>
        <taxon>Pseudomonadati</taxon>
        <taxon>Pseudomonadota</taxon>
        <taxon>Alphaproteobacteria</taxon>
        <taxon>Rhodobacterales</taxon>
        <taxon>Paracoccaceae</taxon>
        <taxon>Rhodovulum</taxon>
    </lineage>
</organism>
<protein>
    <submittedName>
        <fullName evidence="2">Helix-turn-helix protein</fullName>
    </submittedName>
</protein>
<accession>A0A2T5BC98</accession>
<comment type="caution">
    <text evidence="2">The sequence shown here is derived from an EMBL/GenBank/DDBJ whole genome shotgun (WGS) entry which is preliminary data.</text>
</comment>
<dbReference type="InterPro" id="IPR050900">
    <property type="entry name" value="Transposase_IS3/IS150/IS904"/>
</dbReference>
<gene>
    <name evidence="2" type="ORF">C8N32_1491</name>
</gene>
<feature type="non-terminal residue" evidence="2">
    <location>
        <position position="1"/>
    </location>
</feature>
<evidence type="ECO:0000259" key="1">
    <source>
        <dbReference type="Pfam" id="PF13276"/>
    </source>
</evidence>
<sequence>WLKEPLSPRAQEDARQTGLIRQAWTDSGKVYGYRKLTGDLRDLGERASEKRVARLASLAGIAARVGYRRRPGRYGGKPAIVAENRLEQQFEASAPDEVWVTDIT</sequence>
<keyword evidence="3" id="KW-1185">Reference proteome</keyword>